<evidence type="ECO:0000256" key="1">
    <source>
        <dbReference type="SAM" id="MobiDB-lite"/>
    </source>
</evidence>
<protein>
    <submittedName>
        <fullName evidence="2">Uncharacterized protein</fullName>
    </submittedName>
</protein>
<evidence type="ECO:0000313" key="3">
    <source>
        <dbReference type="Proteomes" id="UP000574317"/>
    </source>
</evidence>
<accession>A0A8H5IIP1</accession>
<proteinExistence type="predicted"/>
<evidence type="ECO:0000313" key="2">
    <source>
        <dbReference type="EMBL" id="KAF5537461.1"/>
    </source>
</evidence>
<feature type="compositionally biased region" description="Polar residues" evidence="1">
    <location>
        <begin position="15"/>
        <end position="25"/>
    </location>
</feature>
<dbReference type="EMBL" id="JAAOAO010000536">
    <property type="protein sequence ID" value="KAF5537461.1"/>
    <property type="molecule type" value="Genomic_DNA"/>
</dbReference>
<feature type="region of interest" description="Disordered" evidence="1">
    <location>
        <begin position="1"/>
        <end position="26"/>
    </location>
</feature>
<dbReference type="AlphaFoldDB" id="A0A8H5IIP1"/>
<reference evidence="2 3" key="1">
    <citation type="submission" date="2020-05" db="EMBL/GenBank/DDBJ databases">
        <title>Identification and distribution of gene clusters putatively required for synthesis of sphingolipid metabolism inhibitors in phylogenetically diverse species of the filamentous fungus Fusarium.</title>
        <authorList>
            <person name="Kim H.-S."/>
            <person name="Busman M."/>
            <person name="Brown D.W."/>
            <person name="Divon H."/>
            <person name="Uhlig S."/>
            <person name="Proctor R.H."/>
        </authorList>
    </citation>
    <scope>NUCLEOTIDE SEQUENCE [LARGE SCALE GENOMIC DNA]</scope>
    <source>
        <strain evidence="2 3">NRRL 25196</strain>
    </source>
</reference>
<dbReference type="Proteomes" id="UP000574317">
    <property type="component" value="Unassembled WGS sequence"/>
</dbReference>
<name>A0A8H5IIP1_9HYPO</name>
<feature type="compositionally biased region" description="Basic and acidic residues" evidence="1">
    <location>
        <begin position="1"/>
        <end position="14"/>
    </location>
</feature>
<organism evidence="2 3">
    <name type="scientific">Fusarium napiforme</name>
    <dbReference type="NCBI Taxonomy" id="42672"/>
    <lineage>
        <taxon>Eukaryota</taxon>
        <taxon>Fungi</taxon>
        <taxon>Dikarya</taxon>
        <taxon>Ascomycota</taxon>
        <taxon>Pezizomycotina</taxon>
        <taxon>Sordariomycetes</taxon>
        <taxon>Hypocreomycetidae</taxon>
        <taxon>Hypocreales</taxon>
        <taxon>Nectriaceae</taxon>
        <taxon>Fusarium</taxon>
        <taxon>Fusarium fujikuroi species complex</taxon>
    </lineage>
</organism>
<gene>
    <name evidence="2" type="ORF">FNAPI_11419</name>
</gene>
<sequence>MDLHHSPPRKRSESFHATSQDTAQSADAVHAETIPMDIDHSRSAAHDFTIPVSWSGVTTADAGVLHHEENHISPEERRVEVYTRSTMPAPNTKDTAINDLFAYGMPKLYDEYLCRYVKALEKGTNQPPFARTASKTLFVFYCNESVHELSLYCDTFFSLNRSQMPQFHARAVMLLAKERYIRSESLNTWQEIDYPHGAKTNTEFHFYF</sequence>
<comment type="caution">
    <text evidence="2">The sequence shown here is derived from an EMBL/GenBank/DDBJ whole genome shotgun (WGS) entry which is preliminary data.</text>
</comment>
<keyword evidence="3" id="KW-1185">Reference proteome</keyword>